<dbReference type="AlphaFoldDB" id="A0A2J6QRH0"/>
<dbReference type="InterPro" id="IPR050967">
    <property type="entry name" value="Thiamine_Salvage_TenA"/>
</dbReference>
<dbReference type="InterPro" id="IPR027574">
    <property type="entry name" value="Thiaminase_II"/>
</dbReference>
<evidence type="ECO:0000313" key="3">
    <source>
        <dbReference type="Proteomes" id="UP000235786"/>
    </source>
</evidence>
<gene>
    <name evidence="2" type="ORF">L207DRAFT_521332</name>
</gene>
<dbReference type="Gene3D" id="1.20.910.10">
    <property type="entry name" value="Heme oxygenase-like"/>
    <property type="match status" value="1"/>
</dbReference>
<sequence>MAAITYTLPFAPGKFIDYLVSRPDVAGVWKQHTEHVFLERLADGTLPIEAFQYYLIQDYLYLIQFARANSLAGYKSKNLDDIVRSAEIVLHINREMSLHLSYCAEFGLSKEDILEVEESQACTAYTRFVLDTGASDDWLALQVALAPCLIGYGVIAKRLHADPNTLREGNRYWKWIQNYAADDYAEAVELGIALLDKHAQKISPSRIEELVKIFIHATKMEAGFWDMGYAKI</sequence>
<dbReference type="Pfam" id="PF03070">
    <property type="entry name" value="TENA_THI-4"/>
    <property type="match status" value="1"/>
</dbReference>
<dbReference type="NCBIfam" id="TIGR04306">
    <property type="entry name" value="salvage_TenA"/>
    <property type="match status" value="1"/>
</dbReference>
<protein>
    <submittedName>
        <fullName evidence="2">Heme oxygenase-like protein</fullName>
    </submittedName>
</protein>
<dbReference type="PANTHER" id="PTHR43198">
    <property type="entry name" value="BIFUNCTIONAL TH2 PROTEIN"/>
    <property type="match status" value="1"/>
</dbReference>
<name>A0A2J6QRH0_HYAVF</name>
<dbReference type="GO" id="GO:0005829">
    <property type="term" value="C:cytosol"/>
    <property type="evidence" value="ECO:0007669"/>
    <property type="project" value="TreeGrafter"/>
</dbReference>
<dbReference type="FunFam" id="1.20.910.10:FF:000003">
    <property type="entry name" value="Hydroxymethylpyrimidine/phosphomethylpyrimidine kinase THI20"/>
    <property type="match status" value="1"/>
</dbReference>
<dbReference type="SUPFAM" id="SSF48613">
    <property type="entry name" value="Heme oxygenase-like"/>
    <property type="match status" value="1"/>
</dbReference>
<accession>A0A2J6QRH0</accession>
<keyword evidence="3" id="KW-1185">Reference proteome</keyword>
<dbReference type="OrthoDB" id="10028886at2759"/>
<dbReference type="GO" id="GO:0006772">
    <property type="term" value="P:thiamine metabolic process"/>
    <property type="evidence" value="ECO:0007669"/>
    <property type="project" value="InterPro"/>
</dbReference>
<reference evidence="2 3" key="1">
    <citation type="submission" date="2016-04" db="EMBL/GenBank/DDBJ databases">
        <title>A degradative enzymes factory behind the ericoid mycorrhizal symbiosis.</title>
        <authorList>
            <consortium name="DOE Joint Genome Institute"/>
            <person name="Martino E."/>
            <person name="Morin E."/>
            <person name="Grelet G."/>
            <person name="Kuo A."/>
            <person name="Kohler A."/>
            <person name="Daghino S."/>
            <person name="Barry K."/>
            <person name="Choi C."/>
            <person name="Cichocki N."/>
            <person name="Clum A."/>
            <person name="Copeland A."/>
            <person name="Hainaut M."/>
            <person name="Haridas S."/>
            <person name="Labutti K."/>
            <person name="Lindquist E."/>
            <person name="Lipzen A."/>
            <person name="Khouja H.-R."/>
            <person name="Murat C."/>
            <person name="Ohm R."/>
            <person name="Olson A."/>
            <person name="Spatafora J."/>
            <person name="Veneault-Fourrey C."/>
            <person name="Henrissat B."/>
            <person name="Grigoriev I."/>
            <person name="Martin F."/>
            <person name="Perotto S."/>
        </authorList>
    </citation>
    <scope>NUCLEOTIDE SEQUENCE [LARGE SCALE GENOMIC DNA]</scope>
    <source>
        <strain evidence="2 3">F</strain>
    </source>
</reference>
<dbReference type="STRING" id="1149755.A0A2J6QRH0"/>
<proteinExistence type="predicted"/>
<dbReference type="InterPro" id="IPR004305">
    <property type="entry name" value="Thiaminase-2/PQQC"/>
</dbReference>
<dbReference type="Proteomes" id="UP000235786">
    <property type="component" value="Unassembled WGS sequence"/>
</dbReference>
<evidence type="ECO:0000313" key="2">
    <source>
        <dbReference type="EMBL" id="PMD28859.1"/>
    </source>
</evidence>
<organism evidence="2 3">
    <name type="scientific">Hyaloscypha variabilis (strain UAMH 11265 / GT02V1 / F)</name>
    <name type="common">Meliniomyces variabilis</name>
    <dbReference type="NCBI Taxonomy" id="1149755"/>
    <lineage>
        <taxon>Eukaryota</taxon>
        <taxon>Fungi</taxon>
        <taxon>Dikarya</taxon>
        <taxon>Ascomycota</taxon>
        <taxon>Pezizomycotina</taxon>
        <taxon>Leotiomycetes</taxon>
        <taxon>Helotiales</taxon>
        <taxon>Hyaloscyphaceae</taxon>
        <taxon>Hyaloscypha</taxon>
        <taxon>Hyaloscypha variabilis</taxon>
    </lineage>
</organism>
<dbReference type="GO" id="GO:0050334">
    <property type="term" value="F:thiaminase activity"/>
    <property type="evidence" value="ECO:0007669"/>
    <property type="project" value="InterPro"/>
</dbReference>
<feature type="domain" description="Thiaminase-2/PQQC" evidence="1">
    <location>
        <begin position="23"/>
        <end position="229"/>
    </location>
</feature>
<dbReference type="EMBL" id="KZ613982">
    <property type="protein sequence ID" value="PMD28859.1"/>
    <property type="molecule type" value="Genomic_DNA"/>
</dbReference>
<dbReference type="InterPro" id="IPR016084">
    <property type="entry name" value="Haem_Oase-like_multi-hlx"/>
</dbReference>
<evidence type="ECO:0000259" key="1">
    <source>
        <dbReference type="Pfam" id="PF03070"/>
    </source>
</evidence>
<dbReference type="CDD" id="cd19367">
    <property type="entry name" value="TenA_C_ScTHI20-like"/>
    <property type="match status" value="1"/>
</dbReference>
<dbReference type="PANTHER" id="PTHR43198:SF2">
    <property type="entry name" value="SI:CH1073-67J19.1-RELATED"/>
    <property type="match status" value="1"/>
</dbReference>